<dbReference type="PANTHER" id="PTHR39420">
    <property type="match status" value="1"/>
</dbReference>
<organism evidence="2">
    <name type="scientific">freshwater metagenome</name>
    <dbReference type="NCBI Taxonomy" id="449393"/>
    <lineage>
        <taxon>unclassified sequences</taxon>
        <taxon>metagenomes</taxon>
        <taxon>ecological metagenomes</taxon>
    </lineage>
</organism>
<name>A0A6J6TFY0_9ZZZZ</name>
<feature type="region of interest" description="Disordered" evidence="1">
    <location>
        <begin position="1"/>
        <end position="33"/>
    </location>
</feature>
<dbReference type="NCBIfam" id="TIGR03624">
    <property type="entry name" value="putative hydrolase"/>
    <property type="match status" value="1"/>
</dbReference>
<dbReference type="EMBL" id="CAEZZG010000002">
    <property type="protein sequence ID" value="CAB4746341.1"/>
    <property type="molecule type" value="Genomic_DNA"/>
</dbReference>
<sequence>MSGNFGFGPNDPNDPNDPNEPSEPNDPNNPNFNELFAQLSNFGLNPATLFAAANSAGSVGPLISTDILRDVARKFISSQGELPIGSQDIADAQVALDIANTWLDEATNFPALSRSNLPAWSRRDWLDSSVANWAKMIEPLADGMASALTNVLKQGPTPGSIEGPVEGPELAAIAPIMRAFMGSLIASQLGTSVGQLAVSITGSNDVAIPLFTQSEARLIPQNISDWAQGLDIPIDEVRIFLAIREAAASRLFSHTPWLSKYIQDAITAYGAGIKIDIDSIQEQAERALETGELDINNPESISVAISAGLFKPEQSASQDAALAKLEMALALIEGWIDYVTTKAVGDRLPSYPALSETLRRRRALKSPTQQLFATLLGLEVSPRKARECAQFWFEVESEIGLSNRDQRWEDPALLPRAEELADVKKFLASTSVPDDLSGLI</sequence>
<feature type="compositionally biased region" description="Low complexity" evidence="1">
    <location>
        <begin position="1"/>
        <end position="13"/>
    </location>
</feature>
<dbReference type="AlphaFoldDB" id="A0A6J6TFY0"/>
<dbReference type="SUPFAM" id="SSF55486">
    <property type="entry name" value="Metalloproteases ('zincins'), catalytic domain"/>
    <property type="match status" value="1"/>
</dbReference>
<proteinExistence type="predicted"/>
<accession>A0A6J6TFY0</accession>
<evidence type="ECO:0000256" key="1">
    <source>
        <dbReference type="SAM" id="MobiDB-lite"/>
    </source>
</evidence>
<dbReference type="InterPro" id="IPR018766">
    <property type="entry name" value="Zinicin_2"/>
</dbReference>
<dbReference type="PANTHER" id="PTHR39420:SF2">
    <property type="entry name" value="HYDROLASE"/>
    <property type="match status" value="1"/>
</dbReference>
<protein>
    <submittedName>
        <fullName evidence="2">Unannotated protein</fullName>
    </submittedName>
</protein>
<gene>
    <name evidence="2" type="ORF">UFOPK2844_00143</name>
</gene>
<dbReference type="InterPro" id="IPR042271">
    <property type="entry name" value="Zinicin_2_N"/>
</dbReference>
<dbReference type="Gene3D" id="1.20.150.30">
    <property type="entry name" value="Zincin-like metallopeptidase, N-terminal domain"/>
    <property type="match status" value="1"/>
</dbReference>
<dbReference type="Pfam" id="PF10103">
    <property type="entry name" value="Zincin_2"/>
    <property type="match status" value="1"/>
</dbReference>
<evidence type="ECO:0000313" key="2">
    <source>
        <dbReference type="EMBL" id="CAB4746341.1"/>
    </source>
</evidence>
<reference evidence="2" key="1">
    <citation type="submission" date="2020-05" db="EMBL/GenBank/DDBJ databases">
        <authorList>
            <person name="Chiriac C."/>
            <person name="Salcher M."/>
            <person name="Ghai R."/>
            <person name="Kavagutti S V."/>
        </authorList>
    </citation>
    <scope>NUCLEOTIDE SEQUENCE</scope>
</reference>